<evidence type="ECO:0000313" key="9">
    <source>
        <dbReference type="EMBL" id="CAD9279564.1"/>
    </source>
</evidence>
<evidence type="ECO:0000259" key="8">
    <source>
        <dbReference type="Pfam" id="PF17136"/>
    </source>
</evidence>
<reference evidence="9" key="1">
    <citation type="submission" date="2021-01" db="EMBL/GenBank/DDBJ databases">
        <authorList>
            <person name="Corre E."/>
            <person name="Pelletier E."/>
            <person name="Niang G."/>
            <person name="Scheremetjew M."/>
            <person name="Finn R."/>
            <person name="Kale V."/>
            <person name="Holt S."/>
            <person name="Cochrane G."/>
            <person name="Meng A."/>
            <person name="Brown T."/>
            <person name="Cohen L."/>
        </authorList>
    </citation>
    <scope>NUCLEOTIDE SEQUENCE</scope>
    <source>
        <strain evidence="9">CCMP 410</strain>
    </source>
</reference>
<gene>
    <name evidence="9" type="ORF">GOCE00092_LOCUS8474</name>
</gene>
<evidence type="ECO:0000256" key="6">
    <source>
        <dbReference type="ARBA" id="ARBA00023274"/>
    </source>
</evidence>
<dbReference type="GO" id="GO:0006412">
    <property type="term" value="P:translation"/>
    <property type="evidence" value="ECO:0007669"/>
    <property type="project" value="InterPro"/>
</dbReference>
<dbReference type="SUPFAM" id="SSF50104">
    <property type="entry name" value="Translation proteins SH3-like domain"/>
    <property type="match status" value="1"/>
</dbReference>
<feature type="domain" description="Large ribosomal subunit protein uL24 C-terminal" evidence="8">
    <location>
        <begin position="80"/>
        <end position="145"/>
    </location>
</feature>
<dbReference type="GO" id="GO:0005840">
    <property type="term" value="C:ribosome"/>
    <property type="evidence" value="ECO:0007669"/>
    <property type="project" value="UniProtKB-KW"/>
</dbReference>
<accession>A0A7S1Y4I9</accession>
<dbReference type="Gene3D" id="2.30.30.30">
    <property type="match status" value="1"/>
</dbReference>
<dbReference type="AlphaFoldDB" id="A0A7S1Y4I9"/>
<proteinExistence type="inferred from homology"/>
<keyword evidence="4" id="KW-0934">Plastid</keyword>
<dbReference type="CDD" id="cd06089">
    <property type="entry name" value="KOW_RPL26"/>
    <property type="match status" value="1"/>
</dbReference>
<evidence type="ECO:0000256" key="3">
    <source>
        <dbReference type="ARBA" id="ARBA00022528"/>
    </source>
</evidence>
<dbReference type="InterPro" id="IPR003256">
    <property type="entry name" value="Ribosomal_uL24"/>
</dbReference>
<evidence type="ECO:0000256" key="7">
    <source>
        <dbReference type="SAM" id="MobiDB-lite"/>
    </source>
</evidence>
<dbReference type="GO" id="GO:0003723">
    <property type="term" value="F:RNA binding"/>
    <property type="evidence" value="ECO:0007669"/>
    <property type="project" value="InterPro"/>
</dbReference>
<dbReference type="InterPro" id="IPR014722">
    <property type="entry name" value="Rib_uL2_dom2"/>
</dbReference>
<comment type="similarity">
    <text evidence="2">Belongs to the universal ribosomal protein uL24 family.</text>
</comment>
<keyword evidence="5" id="KW-0689">Ribosomal protein</keyword>
<dbReference type="GO" id="GO:1990904">
    <property type="term" value="C:ribonucleoprotein complex"/>
    <property type="evidence" value="ECO:0007669"/>
    <property type="project" value="UniProtKB-KW"/>
</dbReference>
<protein>
    <recommendedName>
        <fullName evidence="8">Large ribosomal subunit protein uL24 C-terminal domain-containing protein</fullName>
    </recommendedName>
</protein>
<sequence length="211" mass="23604">MSMSVWRQKLTRNMLKAKNYVKPQIREAQKKLVGPNAHKTRWNIVRGDRVEIRRGHPEKGKQGIVKKVIRKTDRVIVEGVNVFKKHVPGVPERGIPSRLVLYERSIHYSNVSLVDPVTNAPTRITRQKGPDGKVVRISKKSGTVIPRPPVLEVRSKPKNFTLTKDCTPDEDAWAVSYQPLLERMAEETDTGGSGTIAATTGGKKMAAQPVD</sequence>
<evidence type="ECO:0000256" key="5">
    <source>
        <dbReference type="ARBA" id="ARBA00022980"/>
    </source>
</evidence>
<organism evidence="9">
    <name type="scientific">Grammatophora oceanica</name>
    <dbReference type="NCBI Taxonomy" id="210454"/>
    <lineage>
        <taxon>Eukaryota</taxon>
        <taxon>Sar</taxon>
        <taxon>Stramenopiles</taxon>
        <taxon>Ochrophyta</taxon>
        <taxon>Bacillariophyta</taxon>
        <taxon>Fragilariophyceae</taxon>
        <taxon>Fragilariophycidae</taxon>
        <taxon>Rhabdonematales</taxon>
        <taxon>Grammatophoraceae</taxon>
        <taxon>Grammatophora</taxon>
    </lineage>
</organism>
<dbReference type="GO" id="GO:0009507">
    <property type="term" value="C:chloroplast"/>
    <property type="evidence" value="ECO:0007669"/>
    <property type="project" value="UniProtKB-SubCell"/>
</dbReference>
<feature type="region of interest" description="Disordered" evidence="7">
    <location>
        <begin position="186"/>
        <end position="211"/>
    </location>
</feature>
<dbReference type="PANTHER" id="PTHR12903">
    <property type="entry name" value="MITOCHONDRIAL RIBOSOMAL PROTEIN L24"/>
    <property type="match status" value="1"/>
</dbReference>
<name>A0A7S1Y4I9_9STRA</name>
<evidence type="ECO:0000256" key="1">
    <source>
        <dbReference type="ARBA" id="ARBA00004229"/>
    </source>
</evidence>
<dbReference type="Pfam" id="PF17136">
    <property type="entry name" value="ribosomal_L24"/>
    <property type="match status" value="1"/>
</dbReference>
<dbReference type="NCBIfam" id="TIGR01079">
    <property type="entry name" value="rplX_bact"/>
    <property type="match status" value="1"/>
</dbReference>
<dbReference type="InterPro" id="IPR041988">
    <property type="entry name" value="Ribosomal_uL24_KOW"/>
</dbReference>
<dbReference type="InterPro" id="IPR057264">
    <property type="entry name" value="Ribosomal_uL24_C"/>
</dbReference>
<comment type="subcellular location">
    <subcellularLocation>
        <location evidence="1">Plastid</location>
        <location evidence="1">Chloroplast</location>
    </subcellularLocation>
</comment>
<keyword evidence="3" id="KW-0150">Chloroplast</keyword>
<evidence type="ECO:0000256" key="4">
    <source>
        <dbReference type="ARBA" id="ARBA00022640"/>
    </source>
</evidence>
<evidence type="ECO:0000256" key="2">
    <source>
        <dbReference type="ARBA" id="ARBA00010618"/>
    </source>
</evidence>
<dbReference type="EMBL" id="HBGK01016877">
    <property type="protein sequence ID" value="CAD9279564.1"/>
    <property type="molecule type" value="Transcribed_RNA"/>
</dbReference>
<dbReference type="GO" id="GO:0003735">
    <property type="term" value="F:structural constituent of ribosome"/>
    <property type="evidence" value="ECO:0007669"/>
    <property type="project" value="InterPro"/>
</dbReference>
<keyword evidence="6" id="KW-0687">Ribonucleoprotein</keyword>
<dbReference type="HAMAP" id="MF_01326_B">
    <property type="entry name" value="Ribosomal_uL24_B"/>
    <property type="match status" value="1"/>
</dbReference>
<dbReference type="InterPro" id="IPR008991">
    <property type="entry name" value="Translation_prot_SH3-like_sf"/>
</dbReference>